<reference evidence="1" key="1">
    <citation type="submission" date="2021-03" db="EMBL/GenBank/DDBJ databases">
        <authorList>
            <person name="Peeters C."/>
        </authorList>
    </citation>
    <scope>NUCLEOTIDE SEQUENCE</scope>
    <source>
        <strain evidence="1">LMG 31506</strain>
    </source>
</reference>
<accession>A0A916IRE4</accession>
<protein>
    <submittedName>
        <fullName evidence="1">Uncharacterized protein</fullName>
    </submittedName>
</protein>
<keyword evidence="2" id="KW-1185">Reference proteome</keyword>
<dbReference type="EMBL" id="CAJPUY010000004">
    <property type="protein sequence ID" value="CAG2134696.1"/>
    <property type="molecule type" value="Genomic_DNA"/>
</dbReference>
<comment type="caution">
    <text evidence="1">The sequence shown here is derived from an EMBL/GenBank/DDBJ whole genome shotgun (WGS) entry which is preliminary data.</text>
</comment>
<evidence type="ECO:0000313" key="2">
    <source>
        <dbReference type="Proteomes" id="UP000672934"/>
    </source>
</evidence>
<dbReference type="AlphaFoldDB" id="A0A916IRE4"/>
<sequence>MNMEKGMPNEQFLATQETRRSGLQALRAALLQVHKEVIGYDRGQYERLNGPIPAGLFVQRVTEDSFFRWLDPLSRLIIEIDEELESPEHHDETCRAVARAAERLFSEKGDGTFRKRYQEALQDESGVIVAHGRLMSVIGQLRQLP</sequence>
<evidence type="ECO:0000313" key="1">
    <source>
        <dbReference type="EMBL" id="CAG2134696.1"/>
    </source>
</evidence>
<name>A0A916IRE4_9BURK</name>
<dbReference type="Proteomes" id="UP000672934">
    <property type="component" value="Unassembled WGS sequence"/>
</dbReference>
<gene>
    <name evidence="1" type="ORF">LMG31506_01425</name>
</gene>
<proteinExistence type="predicted"/>
<organism evidence="1 2">
    <name type="scientific">Cupriavidus yeoncheonensis</name>
    <dbReference type="NCBI Taxonomy" id="1462994"/>
    <lineage>
        <taxon>Bacteria</taxon>
        <taxon>Pseudomonadati</taxon>
        <taxon>Pseudomonadota</taxon>
        <taxon>Betaproteobacteria</taxon>
        <taxon>Burkholderiales</taxon>
        <taxon>Burkholderiaceae</taxon>
        <taxon>Cupriavidus</taxon>
    </lineage>
</organism>